<comment type="caution">
    <text evidence="1">The sequence shown here is derived from an EMBL/GenBank/DDBJ whole genome shotgun (WGS) entry which is preliminary data.</text>
</comment>
<protein>
    <submittedName>
        <fullName evidence="1">Uncharacterized protein</fullName>
    </submittedName>
</protein>
<proteinExistence type="predicted"/>
<evidence type="ECO:0000313" key="1">
    <source>
        <dbReference type="EMBL" id="GFQ88198.1"/>
    </source>
</evidence>
<sequence>MAENMTDFHILLTSNSSVKAFPFSTSDHFQTKLARPITLNDEWECYLSEATISGKYLTSQPGYSEFYSIQNEIKVETETFLPKFNILVYNNDGVAFVAGFNVHQFNFKSFHRSSISIYLNKNQVKIGMGLDYHTSKRKSAVKTFTCRSKQRLFNCS</sequence>
<dbReference type="Proteomes" id="UP000887116">
    <property type="component" value="Unassembled WGS sequence"/>
</dbReference>
<name>A0A8X6GRM4_TRICU</name>
<evidence type="ECO:0000313" key="2">
    <source>
        <dbReference type="Proteomes" id="UP000887116"/>
    </source>
</evidence>
<dbReference type="EMBL" id="BMAO01033268">
    <property type="protein sequence ID" value="GFQ88198.1"/>
    <property type="molecule type" value="Genomic_DNA"/>
</dbReference>
<dbReference type="AlphaFoldDB" id="A0A8X6GRM4"/>
<accession>A0A8X6GRM4</accession>
<keyword evidence="2" id="KW-1185">Reference proteome</keyword>
<organism evidence="1 2">
    <name type="scientific">Trichonephila clavata</name>
    <name type="common">Joro spider</name>
    <name type="synonym">Nephila clavata</name>
    <dbReference type="NCBI Taxonomy" id="2740835"/>
    <lineage>
        <taxon>Eukaryota</taxon>
        <taxon>Metazoa</taxon>
        <taxon>Ecdysozoa</taxon>
        <taxon>Arthropoda</taxon>
        <taxon>Chelicerata</taxon>
        <taxon>Arachnida</taxon>
        <taxon>Araneae</taxon>
        <taxon>Araneomorphae</taxon>
        <taxon>Entelegynae</taxon>
        <taxon>Araneoidea</taxon>
        <taxon>Nephilidae</taxon>
        <taxon>Trichonephila</taxon>
    </lineage>
</organism>
<gene>
    <name evidence="1" type="primary">AVEN_105514_1</name>
    <name evidence="1" type="ORF">TNCT_41181</name>
</gene>
<reference evidence="1" key="1">
    <citation type="submission" date="2020-07" db="EMBL/GenBank/DDBJ databases">
        <title>Multicomponent nature underlies the extraordinary mechanical properties of spider dragline silk.</title>
        <authorList>
            <person name="Kono N."/>
            <person name="Nakamura H."/>
            <person name="Mori M."/>
            <person name="Yoshida Y."/>
            <person name="Ohtoshi R."/>
            <person name="Malay A.D."/>
            <person name="Moran D.A.P."/>
            <person name="Tomita M."/>
            <person name="Numata K."/>
            <person name="Arakawa K."/>
        </authorList>
    </citation>
    <scope>NUCLEOTIDE SEQUENCE</scope>
</reference>